<evidence type="ECO:0000313" key="4">
    <source>
        <dbReference type="Proteomes" id="UP000594592"/>
    </source>
</evidence>
<proteinExistence type="predicted"/>
<dbReference type="AlphaFoldDB" id="A0A7S9HEI6"/>
<dbReference type="Proteomes" id="UP000594592">
    <property type="component" value="Chromosome"/>
</dbReference>
<dbReference type="InterPro" id="IPR004193">
    <property type="entry name" value="Glyco_hydro_13_N"/>
</dbReference>
<organism evidence="3 4">
    <name type="scientific">Klebsiella pneumoniae subsp. pneumoniae</name>
    <dbReference type="NCBI Taxonomy" id="72407"/>
    <lineage>
        <taxon>Bacteria</taxon>
        <taxon>Pseudomonadati</taxon>
        <taxon>Pseudomonadota</taxon>
        <taxon>Gammaproteobacteria</taxon>
        <taxon>Enterobacterales</taxon>
        <taxon>Enterobacteriaceae</taxon>
        <taxon>Klebsiella/Raoultella group</taxon>
        <taxon>Klebsiella</taxon>
        <taxon>Klebsiella pneumoniae complex</taxon>
    </lineage>
</organism>
<dbReference type="SUPFAM" id="SSF81296">
    <property type="entry name" value="E set domains"/>
    <property type="match status" value="1"/>
</dbReference>
<feature type="domain" description="Glycoside hydrolase family 13 N-terminal" evidence="2">
    <location>
        <begin position="1"/>
        <end position="53"/>
    </location>
</feature>
<evidence type="ECO:0000259" key="2">
    <source>
        <dbReference type="Pfam" id="PF02922"/>
    </source>
</evidence>
<dbReference type="Gene3D" id="2.60.40.10">
    <property type="entry name" value="Immunoglobulins"/>
    <property type="match status" value="1"/>
</dbReference>
<dbReference type="EMBL" id="CP064820">
    <property type="protein sequence ID" value="QPG07280.1"/>
    <property type="molecule type" value="Genomic_DNA"/>
</dbReference>
<dbReference type="GO" id="GO:0004553">
    <property type="term" value="F:hydrolase activity, hydrolyzing O-glycosyl compounds"/>
    <property type="evidence" value="ECO:0007669"/>
    <property type="project" value="InterPro"/>
</dbReference>
<feature type="region of interest" description="Disordered" evidence="1">
    <location>
        <begin position="60"/>
        <end position="81"/>
    </location>
</feature>
<sequence>MFAPDARRVSIVTGATPDSFVSHDMTKAADGVWTWKSEPMKPNLYEYYFDVDGFRSVDTGSRYQKPQRREHQFDSGAGQYS</sequence>
<dbReference type="Pfam" id="PF02922">
    <property type="entry name" value="CBM_48"/>
    <property type="match status" value="1"/>
</dbReference>
<accession>A0A7S9HEI6</accession>
<dbReference type="GO" id="GO:0005975">
    <property type="term" value="P:carbohydrate metabolic process"/>
    <property type="evidence" value="ECO:0007669"/>
    <property type="project" value="InterPro"/>
</dbReference>
<reference evidence="3 4" key="1">
    <citation type="submission" date="2020-11" db="EMBL/GenBank/DDBJ databases">
        <title>Whole Genome sequence of MDR strain of Klebsiella pneumoniae K219 isolated from sputum.</title>
        <authorList>
            <person name="Aditi B.P."/>
            <person name="Mahalakshmi K."/>
            <person name="Naveen Kumar V."/>
        </authorList>
    </citation>
    <scope>NUCLEOTIDE SEQUENCE [LARGE SCALE GENOMIC DNA]</scope>
    <source>
        <strain evidence="3 4">K219</strain>
    </source>
</reference>
<dbReference type="InterPro" id="IPR014756">
    <property type="entry name" value="Ig_E-set"/>
</dbReference>
<dbReference type="InterPro" id="IPR013783">
    <property type="entry name" value="Ig-like_fold"/>
</dbReference>
<evidence type="ECO:0000313" key="3">
    <source>
        <dbReference type="EMBL" id="QPG07280.1"/>
    </source>
</evidence>
<evidence type="ECO:0000256" key="1">
    <source>
        <dbReference type="SAM" id="MobiDB-lite"/>
    </source>
</evidence>
<protein>
    <recommendedName>
        <fullName evidence="2">Glycoside hydrolase family 13 N-terminal domain-containing protein</fullName>
    </recommendedName>
</protein>
<name>A0A7S9HEI6_KLEPN</name>
<gene>
    <name evidence="3" type="ORF">IUJ34_12765</name>
</gene>